<keyword evidence="2" id="KW-0547">Nucleotide-binding</keyword>
<keyword evidence="2" id="KW-0067">ATP-binding</keyword>
<feature type="binding site" evidence="2">
    <location>
        <position position="126"/>
    </location>
    <ligand>
        <name>ATP</name>
        <dbReference type="ChEBI" id="CHEBI:30616"/>
    </ligand>
</feature>
<dbReference type="PIRSF" id="PIRSF000654">
    <property type="entry name" value="Integrin-linked_kinase"/>
    <property type="match status" value="1"/>
</dbReference>
<dbReference type="OrthoDB" id="20134at2759"/>
<protein>
    <submittedName>
        <fullName evidence="4">Kinase</fullName>
    </submittedName>
</protein>
<dbReference type="PANTHER" id="PTHR44329">
    <property type="entry name" value="SERINE/THREONINE-PROTEIN KINASE TNNI3K-RELATED"/>
    <property type="match status" value="1"/>
</dbReference>
<dbReference type="GO" id="GO:0005524">
    <property type="term" value="F:ATP binding"/>
    <property type="evidence" value="ECO:0007669"/>
    <property type="project" value="UniProtKB-UniRule"/>
</dbReference>
<dbReference type="Gene3D" id="1.25.40.20">
    <property type="entry name" value="Ankyrin repeat-containing domain"/>
    <property type="match status" value="1"/>
</dbReference>
<gene>
    <name evidence="4" type="ORF">THRCLA_11689</name>
</gene>
<dbReference type="InterPro" id="IPR000719">
    <property type="entry name" value="Prot_kinase_dom"/>
</dbReference>
<comment type="similarity">
    <text evidence="1">Belongs to the protein kinase superfamily. TKL Ser/Thr protein kinase family.</text>
</comment>
<dbReference type="InterPro" id="IPR011009">
    <property type="entry name" value="Kinase-like_dom_sf"/>
</dbReference>
<dbReference type="SUPFAM" id="SSF56112">
    <property type="entry name" value="Protein kinase-like (PK-like)"/>
    <property type="match status" value="1"/>
</dbReference>
<organism evidence="4 5">
    <name type="scientific">Thraustotheca clavata</name>
    <dbReference type="NCBI Taxonomy" id="74557"/>
    <lineage>
        <taxon>Eukaryota</taxon>
        <taxon>Sar</taxon>
        <taxon>Stramenopiles</taxon>
        <taxon>Oomycota</taxon>
        <taxon>Saprolegniomycetes</taxon>
        <taxon>Saprolegniales</taxon>
        <taxon>Achlyaceae</taxon>
        <taxon>Thraustotheca</taxon>
    </lineage>
</organism>
<reference evidence="4 5" key="1">
    <citation type="journal article" date="2014" name="Genome Biol. Evol.">
        <title>The secreted proteins of Achlya hypogyna and Thraustotheca clavata identify the ancestral oomycete secretome and reveal gene acquisitions by horizontal gene transfer.</title>
        <authorList>
            <person name="Misner I."/>
            <person name="Blouin N."/>
            <person name="Leonard G."/>
            <person name="Richards T.A."/>
            <person name="Lane C.E."/>
        </authorList>
    </citation>
    <scope>NUCLEOTIDE SEQUENCE [LARGE SCALE GENOMIC DNA]</scope>
    <source>
        <strain evidence="4 5">ATCC 34112</strain>
    </source>
</reference>
<sequence length="386" mass="43199">MKDDLVARVQAIFDYDVNPNALNEDGDTLLHSAIRAQSEDIIDLVLNIPGVNISTCNREGVTPLILAIKLGYRKIAQKIYSFTCSTIAEFNVPSNAITIHYKTNLGGGRFGSVYKATLYNEEVAVKIPHRGNEREILKEIEIMQKCRSPYIVDLKAISIQNDSPKLALQYMDCGDLRRYHEDKRMGRPTQIQVTSFEVAWVVANALVDLHAQNALHRDIKSSNILLSTNHYIKVGDLGISRDIISDTMTGVVGTLCWTAPEVIRSERYNFAADIYSFGVVLAELDAKNEPYLNLTKGMDLFGKIARGTIKPSLSSTCEPWLKNLAEMCLSFNPQQRPSAQTVVDILQARFAQSTRDDNRVQRSNSTPVPSTFQNQPAVYLLVKHCF</sequence>
<dbReference type="AlphaFoldDB" id="A0A1V9Y6Z5"/>
<dbReference type="GO" id="GO:0004674">
    <property type="term" value="F:protein serine/threonine kinase activity"/>
    <property type="evidence" value="ECO:0007669"/>
    <property type="project" value="TreeGrafter"/>
</dbReference>
<dbReference type="InterPro" id="IPR001245">
    <property type="entry name" value="Ser-Thr/Tyr_kinase_cat_dom"/>
</dbReference>
<dbReference type="PROSITE" id="PS00107">
    <property type="entry name" value="PROTEIN_KINASE_ATP"/>
    <property type="match status" value="1"/>
</dbReference>
<keyword evidence="4" id="KW-0418">Kinase</keyword>
<feature type="domain" description="Protein kinase" evidence="3">
    <location>
        <begin position="99"/>
        <end position="350"/>
    </location>
</feature>
<evidence type="ECO:0000256" key="1">
    <source>
        <dbReference type="ARBA" id="ARBA00005843"/>
    </source>
</evidence>
<dbReference type="PROSITE" id="PS50011">
    <property type="entry name" value="PROTEIN_KINASE_DOM"/>
    <property type="match status" value="1"/>
</dbReference>
<dbReference type="STRING" id="74557.A0A1V9Y6Z5"/>
<evidence type="ECO:0000259" key="3">
    <source>
        <dbReference type="PROSITE" id="PS50011"/>
    </source>
</evidence>
<proteinExistence type="inferred from homology"/>
<dbReference type="Gene3D" id="1.10.510.10">
    <property type="entry name" value="Transferase(Phosphotransferase) domain 1"/>
    <property type="match status" value="1"/>
</dbReference>
<evidence type="ECO:0000313" key="5">
    <source>
        <dbReference type="Proteomes" id="UP000243217"/>
    </source>
</evidence>
<keyword evidence="4" id="KW-0808">Transferase</keyword>
<dbReference type="Pfam" id="PF12796">
    <property type="entry name" value="Ank_2"/>
    <property type="match status" value="1"/>
</dbReference>
<dbReference type="EMBL" id="JNBS01004980">
    <property type="protein sequence ID" value="OQR81487.1"/>
    <property type="molecule type" value="Genomic_DNA"/>
</dbReference>
<dbReference type="SMART" id="SM00220">
    <property type="entry name" value="S_TKc"/>
    <property type="match status" value="1"/>
</dbReference>
<dbReference type="SUPFAM" id="SSF48403">
    <property type="entry name" value="Ankyrin repeat"/>
    <property type="match status" value="1"/>
</dbReference>
<dbReference type="Pfam" id="PF00069">
    <property type="entry name" value="Pkinase"/>
    <property type="match status" value="1"/>
</dbReference>
<dbReference type="InterPro" id="IPR002110">
    <property type="entry name" value="Ankyrin_rpt"/>
</dbReference>
<keyword evidence="5" id="KW-1185">Reference proteome</keyword>
<evidence type="ECO:0000313" key="4">
    <source>
        <dbReference type="EMBL" id="OQR81487.1"/>
    </source>
</evidence>
<dbReference type="InterPro" id="IPR036770">
    <property type="entry name" value="Ankyrin_rpt-contain_sf"/>
</dbReference>
<comment type="caution">
    <text evidence="4">The sequence shown here is derived from an EMBL/GenBank/DDBJ whole genome shotgun (WGS) entry which is preliminary data.</text>
</comment>
<dbReference type="PRINTS" id="PR00109">
    <property type="entry name" value="TYRKINASE"/>
</dbReference>
<dbReference type="InterPro" id="IPR051681">
    <property type="entry name" value="Ser/Thr_Kinases-Pseudokinases"/>
</dbReference>
<name>A0A1V9Y6Z5_9STRA</name>
<evidence type="ECO:0000256" key="2">
    <source>
        <dbReference type="PROSITE-ProRule" id="PRU10141"/>
    </source>
</evidence>
<accession>A0A1V9Y6Z5</accession>
<dbReference type="InterPro" id="IPR017441">
    <property type="entry name" value="Protein_kinase_ATP_BS"/>
</dbReference>
<dbReference type="Proteomes" id="UP000243217">
    <property type="component" value="Unassembled WGS sequence"/>
</dbReference>